<evidence type="ECO:0000256" key="4">
    <source>
        <dbReference type="ARBA" id="ARBA00022692"/>
    </source>
</evidence>
<feature type="transmembrane region" description="Helical" evidence="8">
    <location>
        <begin position="262"/>
        <end position="286"/>
    </location>
</feature>
<feature type="transmembrane region" description="Helical" evidence="8">
    <location>
        <begin position="78"/>
        <end position="100"/>
    </location>
</feature>
<feature type="transmembrane region" description="Helical" evidence="8">
    <location>
        <begin position="372"/>
        <end position="393"/>
    </location>
</feature>
<feature type="transmembrane region" description="Helical" evidence="8">
    <location>
        <begin position="400"/>
        <end position="418"/>
    </location>
</feature>
<keyword evidence="5 8" id="KW-1133">Transmembrane helix</keyword>
<feature type="transmembrane region" description="Helical" evidence="8">
    <location>
        <begin position="189"/>
        <end position="208"/>
    </location>
</feature>
<evidence type="ECO:0000256" key="5">
    <source>
        <dbReference type="ARBA" id="ARBA00022989"/>
    </source>
</evidence>
<evidence type="ECO:0000256" key="6">
    <source>
        <dbReference type="ARBA" id="ARBA00023136"/>
    </source>
</evidence>
<feature type="transmembrane region" description="Helical" evidence="8">
    <location>
        <begin position="48"/>
        <end position="66"/>
    </location>
</feature>
<dbReference type="PROSITE" id="PS50283">
    <property type="entry name" value="NA_SOLUT_SYMP_3"/>
    <property type="match status" value="1"/>
</dbReference>
<feature type="transmembrane region" description="Helical" evidence="8">
    <location>
        <begin position="438"/>
        <end position="464"/>
    </location>
</feature>
<dbReference type="Pfam" id="PF00474">
    <property type="entry name" value="SSF"/>
    <property type="match status" value="1"/>
</dbReference>
<dbReference type="Gene3D" id="1.20.1730.10">
    <property type="entry name" value="Sodium/glucose cotransporter"/>
    <property type="match status" value="1"/>
</dbReference>
<feature type="transmembrane region" description="Helical" evidence="8">
    <location>
        <begin position="298"/>
        <end position="324"/>
    </location>
</feature>
<dbReference type="OrthoDB" id="6132759at2759"/>
<dbReference type="InterPro" id="IPR050277">
    <property type="entry name" value="Sodium:Solute_Symporter"/>
</dbReference>
<comment type="subcellular location">
    <subcellularLocation>
        <location evidence="1">Membrane</location>
        <topology evidence="1">Multi-pass membrane protein</topology>
    </subcellularLocation>
</comment>
<dbReference type="STRING" id="112090.W4HCG6"/>
<name>W4HCG6_APHAT</name>
<dbReference type="InterPro" id="IPR001734">
    <property type="entry name" value="Na/solute_symporter"/>
</dbReference>
<keyword evidence="4 8" id="KW-0812">Transmembrane</keyword>
<keyword evidence="3" id="KW-0813">Transport</keyword>
<dbReference type="VEuPathDB" id="FungiDB:H257_00621"/>
<sequence length="503" mass="53644">MVSAVTAYLCLIITLLAVATYAFYVTYLSPVNTINAYISAKKTQTPWALGWCMFASGVGSWALYAFPDTAVQVGSWGIIGYWLSIVLGYGVLAIAGPAIAEELGDGVTLSDYAGNRFGTPQKLYVLLIALFYQLISIAAELTAIGGLMVLLAPDVSKAWAIIIVSVITCSYTLFGGIKASIATDAIKGGFVLLLVVIICIAAFSYTALPVDAFATTGVAAFTTTGFEAVFTLTIAIVSSNLFLTGFWLRTFAAKNNADLRKACAYAALAATPFIVLLGVVGFMGFIMHPEAPVFDGGFFFYILLDMPEAWSVLVLIVVAALVSSTADTVQTGMSAEILSHFQSRLSLTTARLISVVINIPAIFIALTDTSVLKLFLIADLLCAATVGPIFLGIWKRTHPWAVLAGCVSGLVTIFVSGWTREGNFVDGFKEFVLEEGLFTTHSMVLFILTLVIPIVVTVGLTFALPPAPKRRTPQNDHADLLVDAPVNHTSDHHFEATKSPAVV</sequence>
<dbReference type="InterPro" id="IPR038377">
    <property type="entry name" value="Na/Glc_symporter_sf"/>
</dbReference>
<evidence type="ECO:0000256" key="7">
    <source>
        <dbReference type="RuleBase" id="RU362091"/>
    </source>
</evidence>
<accession>W4HCG6</accession>
<evidence type="ECO:0000256" key="2">
    <source>
        <dbReference type="ARBA" id="ARBA00006434"/>
    </source>
</evidence>
<evidence type="ECO:0000256" key="3">
    <source>
        <dbReference type="ARBA" id="ARBA00022448"/>
    </source>
</evidence>
<evidence type="ECO:0000313" key="9">
    <source>
        <dbReference type="EMBL" id="ETV89281.1"/>
    </source>
</evidence>
<dbReference type="AlphaFoldDB" id="W4HCG6"/>
<dbReference type="PANTHER" id="PTHR48086:SF10">
    <property type="entry name" value="AGR155CP"/>
    <property type="match status" value="1"/>
</dbReference>
<comment type="similarity">
    <text evidence="2 7">Belongs to the sodium:solute symporter (SSF) (TC 2.A.21) family.</text>
</comment>
<feature type="transmembrane region" description="Helical" evidence="8">
    <location>
        <begin position="6"/>
        <end position="27"/>
    </location>
</feature>
<dbReference type="EMBL" id="KI913114">
    <property type="protein sequence ID" value="ETV89281.1"/>
    <property type="molecule type" value="Genomic_DNA"/>
</dbReference>
<dbReference type="GO" id="GO:0015606">
    <property type="term" value="F:spermidine transmembrane transporter activity"/>
    <property type="evidence" value="ECO:0007669"/>
    <property type="project" value="TreeGrafter"/>
</dbReference>
<feature type="transmembrane region" description="Helical" evidence="8">
    <location>
        <begin position="228"/>
        <end position="250"/>
    </location>
</feature>
<organism evidence="9">
    <name type="scientific">Aphanomyces astaci</name>
    <name type="common">Crayfish plague agent</name>
    <dbReference type="NCBI Taxonomy" id="112090"/>
    <lineage>
        <taxon>Eukaryota</taxon>
        <taxon>Sar</taxon>
        <taxon>Stramenopiles</taxon>
        <taxon>Oomycota</taxon>
        <taxon>Saprolegniomycetes</taxon>
        <taxon>Saprolegniales</taxon>
        <taxon>Verrucalvaceae</taxon>
        <taxon>Aphanomyces</taxon>
    </lineage>
</organism>
<reference evidence="9" key="1">
    <citation type="submission" date="2013-12" db="EMBL/GenBank/DDBJ databases">
        <title>The Genome Sequence of Aphanomyces astaci APO3.</title>
        <authorList>
            <consortium name="The Broad Institute Genomics Platform"/>
            <person name="Russ C."/>
            <person name="Tyler B."/>
            <person name="van West P."/>
            <person name="Dieguez-Uribeondo J."/>
            <person name="Young S.K."/>
            <person name="Zeng Q."/>
            <person name="Gargeya S."/>
            <person name="Fitzgerald M."/>
            <person name="Abouelleil A."/>
            <person name="Alvarado L."/>
            <person name="Chapman S.B."/>
            <person name="Gainer-Dewar J."/>
            <person name="Goldberg J."/>
            <person name="Griggs A."/>
            <person name="Gujja S."/>
            <person name="Hansen M."/>
            <person name="Howarth C."/>
            <person name="Imamovic A."/>
            <person name="Ireland A."/>
            <person name="Larimer J."/>
            <person name="McCowan C."/>
            <person name="Murphy C."/>
            <person name="Pearson M."/>
            <person name="Poon T.W."/>
            <person name="Priest M."/>
            <person name="Roberts A."/>
            <person name="Saif S."/>
            <person name="Shea T."/>
            <person name="Sykes S."/>
            <person name="Wortman J."/>
            <person name="Nusbaum C."/>
            <person name="Birren B."/>
        </authorList>
    </citation>
    <scope>NUCLEOTIDE SEQUENCE [LARGE SCALE GENOMIC DNA]</scope>
    <source>
        <strain evidence="9">APO3</strain>
    </source>
</reference>
<keyword evidence="6 8" id="KW-0472">Membrane</keyword>
<gene>
    <name evidence="9" type="ORF">H257_00621</name>
</gene>
<dbReference type="RefSeq" id="XP_009821681.1">
    <property type="nucleotide sequence ID" value="XM_009823379.1"/>
</dbReference>
<dbReference type="GO" id="GO:0005886">
    <property type="term" value="C:plasma membrane"/>
    <property type="evidence" value="ECO:0007669"/>
    <property type="project" value="TreeGrafter"/>
</dbReference>
<evidence type="ECO:0000256" key="8">
    <source>
        <dbReference type="SAM" id="Phobius"/>
    </source>
</evidence>
<dbReference type="PANTHER" id="PTHR48086">
    <property type="entry name" value="SODIUM/PROLINE SYMPORTER-RELATED"/>
    <property type="match status" value="1"/>
</dbReference>
<evidence type="ECO:0008006" key="10">
    <source>
        <dbReference type="Google" id="ProtNLM"/>
    </source>
</evidence>
<feature type="transmembrane region" description="Helical" evidence="8">
    <location>
        <begin position="345"/>
        <end position="366"/>
    </location>
</feature>
<feature type="transmembrane region" description="Helical" evidence="8">
    <location>
        <begin position="123"/>
        <end position="152"/>
    </location>
</feature>
<evidence type="ECO:0000256" key="1">
    <source>
        <dbReference type="ARBA" id="ARBA00004141"/>
    </source>
</evidence>
<protein>
    <recommendedName>
        <fullName evidence="10">Solute:sodium symporter (SSS) family transporter</fullName>
    </recommendedName>
</protein>
<feature type="transmembrane region" description="Helical" evidence="8">
    <location>
        <begin position="158"/>
        <end position="177"/>
    </location>
</feature>
<dbReference type="GeneID" id="20802617"/>
<proteinExistence type="inferred from homology"/>